<evidence type="ECO:0000313" key="2">
    <source>
        <dbReference type="Proteomes" id="UP000245431"/>
    </source>
</evidence>
<name>A0A1D3JYI2_PSEVE</name>
<protein>
    <submittedName>
        <fullName evidence="1">Uncharacterized protein</fullName>
    </submittedName>
</protein>
<dbReference type="RefSeq" id="WP_017845637.1">
    <property type="nucleotide sequence ID" value="NZ_AOUH01000011.1"/>
</dbReference>
<organism evidence="1 2">
    <name type="scientific">Pseudomonas veronii 1YdBTEX2</name>
    <dbReference type="NCBI Taxonomy" id="1295141"/>
    <lineage>
        <taxon>Bacteria</taxon>
        <taxon>Pseudomonadati</taxon>
        <taxon>Pseudomonadota</taxon>
        <taxon>Gammaproteobacteria</taxon>
        <taxon>Pseudomonadales</taxon>
        <taxon>Pseudomonadaceae</taxon>
        <taxon>Pseudomonas</taxon>
    </lineage>
</organism>
<reference evidence="2" key="1">
    <citation type="submission" date="2016-07" db="EMBL/GenBank/DDBJ databases">
        <authorList>
            <person name="Florea S."/>
            <person name="Webb J.S."/>
            <person name="Jaromczyk J."/>
            <person name="Schardl C.L."/>
        </authorList>
    </citation>
    <scope>NUCLEOTIDE SEQUENCE [LARGE SCALE GENOMIC DNA]</scope>
    <source>
        <strain evidence="2">1YdBTEX2</strain>
    </source>
</reference>
<proteinExistence type="predicted"/>
<dbReference type="Proteomes" id="UP000245431">
    <property type="component" value="Chromosome PVE_r1"/>
</dbReference>
<accession>A0A1D3JYI2</accession>
<dbReference type="EMBL" id="LT599583">
    <property type="protein sequence ID" value="SBW81156.1"/>
    <property type="molecule type" value="Genomic_DNA"/>
</dbReference>
<gene>
    <name evidence="1" type="ORF">PVE_R1G3274</name>
</gene>
<dbReference type="AlphaFoldDB" id="A0A1D3JYI2"/>
<evidence type="ECO:0000313" key="1">
    <source>
        <dbReference type="EMBL" id="SBW81156.1"/>
    </source>
</evidence>
<sequence>MIEIERDPTTLPLFELVSRELARPVDQDLHALTEALMARFGAGISAILFYGSCLRTRTTDEGLIDLYVLVDHYQDIHTSRLSQWANALLPPTVFLFTATDTAGKTLRAKCAILSVSDFEQGTHSWFQSYLWARFAQPSRLVFSRTPAIQRRVERAVCRAALRMISETVSLQAPLFNSDTFWTRALSFTYGSELRPESSNRPALITQQNQGYLAALLVAAAQVDGIGFAGSMTDELYINHSTAEQQRRQARHWRTRRIQGRALNLVRLIKSLFTVKGAVDYAIWKLERHWGEPIKQPERLRRYPLVFCWPLLWKLLKQRPHT</sequence>